<dbReference type="HOGENOM" id="CLU_165306_2_0_5"/>
<dbReference type="OrthoDB" id="7356934at2"/>
<gene>
    <name evidence="1" type="ordered locus">Msil_0422</name>
</gene>
<reference evidence="1 2" key="1">
    <citation type="journal article" date="2010" name="J. Bacteriol.">
        <title>Complete genome sequence of the aerobic facultative methanotroph Methylocella silvestris BL2.</title>
        <authorList>
            <person name="Chen Y."/>
            <person name="Crombie A."/>
            <person name="Rahman M.T."/>
            <person name="Dedysh S.N."/>
            <person name="Liesack W."/>
            <person name="Stott M.B."/>
            <person name="Alam M."/>
            <person name="Theisen A.R."/>
            <person name="Murrell J.C."/>
            <person name="Dunfield P.F."/>
        </authorList>
    </citation>
    <scope>NUCLEOTIDE SEQUENCE [LARGE SCALE GENOMIC DNA]</scope>
    <source>
        <strain evidence="2">DSM 15510 / CIP 108128 / LMG 27833 / NCIMB 13906 / BL2</strain>
    </source>
</reference>
<evidence type="ECO:0000313" key="1">
    <source>
        <dbReference type="EMBL" id="ACK49396.1"/>
    </source>
</evidence>
<dbReference type="Pfam" id="PF12096">
    <property type="entry name" value="DUF3572"/>
    <property type="match status" value="1"/>
</dbReference>
<organism evidence="1 2">
    <name type="scientific">Methylocella silvestris (strain DSM 15510 / CIP 108128 / LMG 27833 / NCIMB 13906 / BL2)</name>
    <dbReference type="NCBI Taxonomy" id="395965"/>
    <lineage>
        <taxon>Bacteria</taxon>
        <taxon>Pseudomonadati</taxon>
        <taxon>Pseudomonadota</taxon>
        <taxon>Alphaproteobacteria</taxon>
        <taxon>Hyphomicrobiales</taxon>
        <taxon>Beijerinckiaceae</taxon>
        <taxon>Methylocella</taxon>
    </lineage>
</organism>
<evidence type="ECO:0000313" key="2">
    <source>
        <dbReference type="Proteomes" id="UP000002257"/>
    </source>
</evidence>
<dbReference type="Proteomes" id="UP000002257">
    <property type="component" value="Chromosome"/>
</dbReference>
<name>B8EQX5_METSB</name>
<dbReference type="AlphaFoldDB" id="B8EQX5"/>
<dbReference type="STRING" id="395965.Msil_0422"/>
<dbReference type="RefSeq" id="WP_012589466.1">
    <property type="nucleotide sequence ID" value="NC_011666.1"/>
</dbReference>
<protein>
    <recommendedName>
        <fullName evidence="3">DUF3572 domain-containing protein</fullName>
    </recommendedName>
</protein>
<dbReference type="EMBL" id="CP001280">
    <property type="protein sequence ID" value="ACK49396.1"/>
    <property type="molecule type" value="Genomic_DNA"/>
</dbReference>
<keyword evidence="2" id="KW-1185">Reference proteome</keyword>
<proteinExistence type="predicted"/>
<evidence type="ECO:0008006" key="3">
    <source>
        <dbReference type="Google" id="ProtNLM"/>
    </source>
</evidence>
<dbReference type="eggNOG" id="ENOG5032ZJY">
    <property type="taxonomic scope" value="Bacteria"/>
</dbReference>
<sequence>MQSFGNRRFPGKNDPSRERAETLAIEALGYIAGDAKALERFMSLSGLQPDNLRAAAAEPGFLAGVLDFLASDETLLLAFTANAGRNPGEVERARLALAPAGEAI</sequence>
<dbReference type="KEGG" id="msl:Msil_0422"/>
<dbReference type="InterPro" id="IPR021955">
    <property type="entry name" value="DUF3572"/>
</dbReference>
<accession>B8EQX5</accession>